<comment type="caution">
    <text evidence="4">The sequence shown here is derived from an EMBL/GenBank/DDBJ whole genome shotgun (WGS) entry which is preliminary data.</text>
</comment>
<dbReference type="PANTHER" id="PTHR35936">
    <property type="entry name" value="MEMBRANE-BOUND LYTIC MUREIN TRANSGLYCOSYLASE F"/>
    <property type="match status" value="1"/>
</dbReference>
<gene>
    <name evidence="4" type="ORF">ACFOW7_01390</name>
</gene>
<organism evidence="4 5">
    <name type="scientific">Chitinimonas lacunae</name>
    <dbReference type="NCBI Taxonomy" id="1963018"/>
    <lineage>
        <taxon>Bacteria</taxon>
        <taxon>Pseudomonadati</taxon>
        <taxon>Pseudomonadota</taxon>
        <taxon>Betaproteobacteria</taxon>
        <taxon>Neisseriales</taxon>
        <taxon>Chitinibacteraceae</taxon>
        <taxon>Chitinimonas</taxon>
    </lineage>
</organism>
<dbReference type="SMART" id="SM00062">
    <property type="entry name" value="PBPb"/>
    <property type="match status" value="1"/>
</dbReference>
<evidence type="ECO:0000256" key="1">
    <source>
        <dbReference type="ARBA" id="ARBA00022729"/>
    </source>
</evidence>
<evidence type="ECO:0000256" key="2">
    <source>
        <dbReference type="SAM" id="SignalP"/>
    </source>
</evidence>
<feature type="domain" description="Solute-binding protein family 3/N-terminal" evidence="3">
    <location>
        <begin position="22"/>
        <end position="249"/>
    </location>
</feature>
<feature type="chain" id="PRO_5046634575" evidence="2">
    <location>
        <begin position="19"/>
        <end position="269"/>
    </location>
</feature>
<accession>A0ABV8ML51</accession>
<dbReference type="RefSeq" id="WP_378160217.1">
    <property type="nucleotide sequence ID" value="NZ_JBHSBU010000001.1"/>
</dbReference>
<dbReference type="PANTHER" id="PTHR35936:SF25">
    <property type="entry name" value="ABC TRANSPORTER SUBSTRATE-BINDING PROTEIN"/>
    <property type="match status" value="1"/>
</dbReference>
<reference evidence="5" key="1">
    <citation type="journal article" date="2019" name="Int. J. Syst. Evol. Microbiol.">
        <title>The Global Catalogue of Microorganisms (GCM) 10K type strain sequencing project: providing services to taxonomists for standard genome sequencing and annotation.</title>
        <authorList>
            <consortium name="The Broad Institute Genomics Platform"/>
            <consortium name="The Broad Institute Genome Sequencing Center for Infectious Disease"/>
            <person name="Wu L."/>
            <person name="Ma J."/>
        </authorList>
    </citation>
    <scope>NUCLEOTIDE SEQUENCE [LARGE SCALE GENOMIC DNA]</scope>
    <source>
        <strain evidence="5">LMG 29894</strain>
    </source>
</reference>
<keyword evidence="1 2" id="KW-0732">Signal</keyword>
<evidence type="ECO:0000259" key="3">
    <source>
        <dbReference type="SMART" id="SM00062"/>
    </source>
</evidence>
<keyword evidence="5" id="KW-1185">Reference proteome</keyword>
<dbReference type="SUPFAM" id="SSF53850">
    <property type="entry name" value="Periplasmic binding protein-like II"/>
    <property type="match status" value="1"/>
</dbReference>
<feature type="signal peptide" evidence="2">
    <location>
        <begin position="1"/>
        <end position="18"/>
    </location>
</feature>
<protein>
    <submittedName>
        <fullName evidence="4">Substrate-binding periplasmic protein</fullName>
    </submittedName>
</protein>
<dbReference type="Proteomes" id="UP001595791">
    <property type="component" value="Unassembled WGS sequence"/>
</dbReference>
<dbReference type="Pfam" id="PF00497">
    <property type="entry name" value="SBP_bac_3"/>
    <property type="match status" value="1"/>
</dbReference>
<evidence type="ECO:0000313" key="5">
    <source>
        <dbReference type="Proteomes" id="UP001595791"/>
    </source>
</evidence>
<name>A0ABV8ML51_9NEIS</name>
<dbReference type="Gene3D" id="3.40.190.10">
    <property type="entry name" value="Periplasmic binding protein-like II"/>
    <property type="match status" value="2"/>
</dbReference>
<evidence type="ECO:0000313" key="4">
    <source>
        <dbReference type="EMBL" id="MFC4158000.1"/>
    </source>
</evidence>
<dbReference type="EMBL" id="JBHSBU010000001">
    <property type="protein sequence ID" value="MFC4158000.1"/>
    <property type="molecule type" value="Genomic_DNA"/>
</dbReference>
<sequence>MRKGWWGLLLALALPVGAALTEVPVATGEWAPFVVQGSPPGGAFVEIVRATFREAGLEPRFQFLSWPLCEALVEKGQIFAAFPYIKTPERLQRFDYSASLAETQSVLFYRKSTFPQGLEIRRLIDLQPYRVGAVPGEWYVEPLLRAEVAVDYSSTYEQAVAKLLAGRLDFLPMNELRGWYYIHQRHAEQADLIATLPNPLGDQLRGNHLIVSRRYPESDSLRRRLDAALERLKRSGAIERILTDYGLLPKGGRRKPVQPAIVPGPLRAD</sequence>
<proteinExistence type="predicted"/>
<dbReference type="InterPro" id="IPR001638">
    <property type="entry name" value="Solute-binding_3/MltF_N"/>
</dbReference>